<dbReference type="InterPro" id="IPR001227">
    <property type="entry name" value="Ac_transferase_dom_sf"/>
</dbReference>
<dbReference type="GO" id="GO:0006633">
    <property type="term" value="P:fatty acid biosynthetic process"/>
    <property type="evidence" value="ECO:0007669"/>
    <property type="project" value="TreeGrafter"/>
</dbReference>
<dbReference type="GO" id="GO:0044550">
    <property type="term" value="P:secondary metabolite biosynthetic process"/>
    <property type="evidence" value="ECO:0007669"/>
    <property type="project" value="TreeGrafter"/>
</dbReference>
<reference evidence="4" key="1">
    <citation type="journal article" date="2014" name="BMC Genomics">
        <title>Genome characteristics reveal the impact of lichenization on lichen-forming fungus Endocarpon pusillum Hedwig (Verrucariales, Ascomycota).</title>
        <authorList>
            <person name="Wang Y.-Y."/>
            <person name="Liu B."/>
            <person name="Zhang X.-Y."/>
            <person name="Zhou Q.-M."/>
            <person name="Zhang T."/>
            <person name="Li H."/>
            <person name="Yu Y.-F."/>
            <person name="Zhang X.-L."/>
            <person name="Hao X.-Y."/>
            <person name="Wang M."/>
            <person name="Wang L."/>
            <person name="Wei J.-C."/>
        </authorList>
    </citation>
    <scope>NUCLEOTIDE SEQUENCE [LARGE SCALE GENOMIC DNA]</scope>
    <source>
        <strain evidence="4">Z07020 / HMAS-L-300199</strain>
    </source>
</reference>
<proteinExistence type="predicted"/>
<evidence type="ECO:0000313" key="4">
    <source>
        <dbReference type="Proteomes" id="UP000019373"/>
    </source>
</evidence>
<protein>
    <recommendedName>
        <fullName evidence="2">PKS/mFAS DH domain-containing protein</fullName>
    </recommendedName>
</protein>
<dbReference type="InterPro" id="IPR049900">
    <property type="entry name" value="PKS_mFAS_DH"/>
</dbReference>
<dbReference type="AlphaFoldDB" id="U1G0Z8"/>
<sequence>MDETSTDIKYWKSDMVPPVRFEQACSEMISSSEGVNFLIELGPSGAPIAKIKKSLPGGGTNTKYCAAAKRGPDSVMSTFGVDGQFFIAGSNVIMSHVNRDDSDFDTAAVIKDLPNYVWYHSVKYWHESEASKDWRFRQFPHHHDLLGSKILGTSWNAPSWKKILNVIDVPWLKDHRMGNDIVFQQRII</sequence>
<dbReference type="PANTHER" id="PTHR43775:SF18">
    <property type="entry name" value="ENZYME, PUTATIVE (JCVI)-RELATED"/>
    <property type="match status" value="1"/>
</dbReference>
<comment type="caution">
    <text evidence="1">Lacks conserved residue(s) required for the propagation of feature annotation.</text>
</comment>
<dbReference type="Proteomes" id="UP000019373">
    <property type="component" value="Unassembled WGS sequence"/>
</dbReference>
<evidence type="ECO:0000313" key="3">
    <source>
        <dbReference type="EMBL" id="ERF70897.1"/>
    </source>
</evidence>
<dbReference type="PROSITE" id="PS52019">
    <property type="entry name" value="PKS_MFAS_DH"/>
    <property type="match status" value="1"/>
</dbReference>
<feature type="domain" description="PKS/mFAS DH" evidence="2">
    <location>
        <begin position="143"/>
        <end position="188"/>
    </location>
</feature>
<dbReference type="OMA" id="ECKWLAD"/>
<name>U1G0Z8_ENDPU</name>
<organism evidence="3 4">
    <name type="scientific">Endocarpon pusillum (strain Z07020 / HMAS-L-300199)</name>
    <name type="common">Lichen-forming fungus</name>
    <dbReference type="NCBI Taxonomy" id="1263415"/>
    <lineage>
        <taxon>Eukaryota</taxon>
        <taxon>Fungi</taxon>
        <taxon>Dikarya</taxon>
        <taxon>Ascomycota</taxon>
        <taxon>Pezizomycotina</taxon>
        <taxon>Eurotiomycetes</taxon>
        <taxon>Chaetothyriomycetidae</taxon>
        <taxon>Verrucariales</taxon>
        <taxon>Verrucariaceae</taxon>
        <taxon>Endocarpon</taxon>
    </lineage>
</organism>
<gene>
    <name evidence="3" type="ORF">EPUS_02419</name>
</gene>
<dbReference type="EMBL" id="KE721278">
    <property type="protein sequence ID" value="ERF70897.1"/>
    <property type="molecule type" value="Genomic_DNA"/>
</dbReference>
<keyword evidence="4" id="KW-1185">Reference proteome</keyword>
<dbReference type="RefSeq" id="XP_007803516.1">
    <property type="nucleotide sequence ID" value="XM_007805325.1"/>
</dbReference>
<dbReference type="Gene3D" id="3.40.366.10">
    <property type="entry name" value="Malonyl-Coenzyme A Acyl Carrier Protein, domain 2"/>
    <property type="match status" value="1"/>
</dbReference>
<dbReference type="InterPro" id="IPR050091">
    <property type="entry name" value="PKS_NRPS_Biosynth_Enz"/>
</dbReference>
<dbReference type="eggNOG" id="KOG1202">
    <property type="taxonomic scope" value="Eukaryota"/>
</dbReference>
<accession>U1G0Z8</accession>
<dbReference type="OrthoDB" id="329835at2759"/>
<dbReference type="GeneID" id="19237473"/>
<dbReference type="PANTHER" id="PTHR43775">
    <property type="entry name" value="FATTY ACID SYNTHASE"/>
    <property type="match status" value="1"/>
</dbReference>
<evidence type="ECO:0000256" key="1">
    <source>
        <dbReference type="PROSITE-ProRule" id="PRU01363"/>
    </source>
</evidence>
<dbReference type="SUPFAM" id="SSF52151">
    <property type="entry name" value="FabD/lysophospholipase-like"/>
    <property type="match status" value="1"/>
</dbReference>
<evidence type="ECO:0000259" key="2">
    <source>
        <dbReference type="PROSITE" id="PS52019"/>
    </source>
</evidence>
<dbReference type="Gene3D" id="3.10.129.110">
    <property type="entry name" value="Polyketide synthase dehydratase"/>
    <property type="match status" value="1"/>
</dbReference>
<dbReference type="InterPro" id="IPR042104">
    <property type="entry name" value="PKS_dehydratase_sf"/>
</dbReference>
<dbReference type="InterPro" id="IPR016035">
    <property type="entry name" value="Acyl_Trfase/lysoPLipase"/>
</dbReference>
<dbReference type="Gene3D" id="3.30.70.3290">
    <property type="match status" value="1"/>
</dbReference>
<dbReference type="HOGENOM" id="CLU_1441053_0_0_1"/>
<dbReference type="GO" id="GO:0004312">
    <property type="term" value="F:fatty acid synthase activity"/>
    <property type="evidence" value="ECO:0007669"/>
    <property type="project" value="TreeGrafter"/>
</dbReference>